<accession>A0AAE3VR24</accession>
<keyword evidence="2" id="KW-1185">Reference proteome</keyword>
<dbReference type="RefSeq" id="WP_306886234.1">
    <property type="nucleotide sequence ID" value="NZ_JAUSUL010000002.1"/>
</dbReference>
<dbReference type="EMBL" id="JAUSUL010000002">
    <property type="protein sequence ID" value="MDQ0316413.1"/>
    <property type="molecule type" value="Genomic_DNA"/>
</dbReference>
<evidence type="ECO:0000313" key="2">
    <source>
        <dbReference type="Proteomes" id="UP001229244"/>
    </source>
</evidence>
<name>A0AAE3VR24_9HYPH</name>
<dbReference type="Proteomes" id="UP001229244">
    <property type="component" value="Unassembled WGS sequence"/>
</dbReference>
<sequence>MDIVYPLRRAGHNRELRYSLRSLVNLPHDSVFIAGEIQPWVRNVTHISLPQRDTKYANARANILAAARDERVSDDFILMNDDFYVLSPQETVAPMHQGDMDAFMATFPHRRAYWELMVSTRELLQSLGITRPKFYELHVPTVYNKRKLLEMVDRFDGREYMMRTVYHNLYRSGGRKRDDVKKHKVGQEITETDYLSSSNAMIKRQSFKSYLHARFPERSVYEA</sequence>
<organism evidence="1 2">
    <name type="scientific">Amorphus orientalis</name>
    <dbReference type="NCBI Taxonomy" id="649198"/>
    <lineage>
        <taxon>Bacteria</taxon>
        <taxon>Pseudomonadati</taxon>
        <taxon>Pseudomonadota</taxon>
        <taxon>Alphaproteobacteria</taxon>
        <taxon>Hyphomicrobiales</taxon>
        <taxon>Amorphaceae</taxon>
        <taxon>Amorphus</taxon>
    </lineage>
</organism>
<proteinExistence type="predicted"/>
<protein>
    <submittedName>
        <fullName evidence="1">Uncharacterized protein</fullName>
    </submittedName>
</protein>
<dbReference type="AlphaFoldDB" id="A0AAE3VR24"/>
<evidence type="ECO:0000313" key="1">
    <source>
        <dbReference type="EMBL" id="MDQ0316413.1"/>
    </source>
</evidence>
<reference evidence="1" key="1">
    <citation type="submission" date="2023-07" db="EMBL/GenBank/DDBJ databases">
        <title>Genomic Encyclopedia of Type Strains, Phase IV (KMG-IV): sequencing the most valuable type-strain genomes for metagenomic binning, comparative biology and taxonomic classification.</title>
        <authorList>
            <person name="Goeker M."/>
        </authorList>
    </citation>
    <scope>NUCLEOTIDE SEQUENCE</scope>
    <source>
        <strain evidence="1">DSM 21202</strain>
    </source>
</reference>
<comment type="caution">
    <text evidence="1">The sequence shown here is derived from an EMBL/GenBank/DDBJ whole genome shotgun (WGS) entry which is preliminary data.</text>
</comment>
<gene>
    <name evidence="1" type="ORF">J2S73_002870</name>
</gene>